<dbReference type="AlphaFoldDB" id="A0A1M5YVJ8"/>
<dbReference type="PROSITE" id="PS00356">
    <property type="entry name" value="HTH_LACI_1"/>
    <property type="match status" value="1"/>
</dbReference>
<dbReference type="PANTHER" id="PTHR30146:SF95">
    <property type="entry name" value="RIBOSE OPERON REPRESSOR"/>
    <property type="match status" value="1"/>
</dbReference>
<proteinExistence type="predicted"/>
<dbReference type="EMBL" id="FQXU01000007">
    <property type="protein sequence ID" value="SHI15959.1"/>
    <property type="molecule type" value="Genomic_DNA"/>
</dbReference>
<reference evidence="6 7" key="1">
    <citation type="submission" date="2016-11" db="EMBL/GenBank/DDBJ databases">
        <authorList>
            <person name="Jaros S."/>
            <person name="Januszkiewicz K."/>
            <person name="Wedrychowicz H."/>
        </authorList>
    </citation>
    <scope>NUCLEOTIDE SEQUENCE [LARGE SCALE GENOMIC DNA]</scope>
    <source>
        <strain evidence="6 7">DSM 6191</strain>
    </source>
</reference>
<dbReference type="Pfam" id="PF00356">
    <property type="entry name" value="LacI"/>
    <property type="match status" value="1"/>
</dbReference>
<evidence type="ECO:0000259" key="5">
    <source>
        <dbReference type="PROSITE" id="PS50932"/>
    </source>
</evidence>
<dbReference type="InterPro" id="IPR028082">
    <property type="entry name" value="Peripla_BP_I"/>
</dbReference>
<dbReference type="Gene3D" id="1.10.260.40">
    <property type="entry name" value="lambda repressor-like DNA-binding domains"/>
    <property type="match status" value="1"/>
</dbReference>
<evidence type="ECO:0000256" key="1">
    <source>
        <dbReference type="ARBA" id="ARBA00022491"/>
    </source>
</evidence>
<evidence type="ECO:0000256" key="2">
    <source>
        <dbReference type="ARBA" id="ARBA00023015"/>
    </source>
</evidence>
<protein>
    <submittedName>
        <fullName evidence="6">Transcriptional regulator, LacI family</fullName>
    </submittedName>
</protein>
<dbReference type="SUPFAM" id="SSF47413">
    <property type="entry name" value="lambda repressor-like DNA-binding domains"/>
    <property type="match status" value="1"/>
</dbReference>
<gene>
    <name evidence="6" type="ORF">SAMN02745941_02246</name>
</gene>
<sequence>MATIKDVAKIAEVTVTTVSRVLNNRGYISEATRNKVYEAMRELNYQPNEVARSLLKKKSNIIGLIVPNVAHPFFGELTNYIEYYAYKENYKVLICNSYEEKEKEKDYIEMLKRNQVDGVIIGSHTLDPSEYLSSKLPIVAIDRDFSMDIPFVTSDNYRGGVLATNLLIDKGCRKIAHISGPLKLSTPANRRYEAFMDVVKERGVSYVVMEEKLDIVENYKKLAYKLFKEHPDIDGVFASSDMIAASLIQVGNELNKKIPEDIKIVGYDDINIASLIVPPLTTIKQPIEDIGKLLIKVLINKIENREVELENIVPITLVERKTT</sequence>
<dbReference type="Pfam" id="PF13377">
    <property type="entry name" value="Peripla_BP_3"/>
    <property type="match status" value="1"/>
</dbReference>
<dbReference type="CDD" id="cd06291">
    <property type="entry name" value="PBP1_Qymf-like"/>
    <property type="match status" value="1"/>
</dbReference>
<keyword evidence="2" id="KW-0805">Transcription regulation</keyword>
<dbReference type="CDD" id="cd01392">
    <property type="entry name" value="HTH_LacI"/>
    <property type="match status" value="1"/>
</dbReference>
<accession>A0A1M5YVJ8</accession>
<evidence type="ECO:0000313" key="7">
    <source>
        <dbReference type="Proteomes" id="UP000184241"/>
    </source>
</evidence>
<dbReference type="InterPro" id="IPR046335">
    <property type="entry name" value="LacI/GalR-like_sensor"/>
</dbReference>
<name>A0A1M5YVJ8_9CLOT</name>
<dbReference type="InterPro" id="IPR010982">
    <property type="entry name" value="Lambda_DNA-bd_dom_sf"/>
</dbReference>
<dbReference type="RefSeq" id="WP_073019509.1">
    <property type="nucleotide sequence ID" value="NZ_FQXU01000007.1"/>
</dbReference>
<evidence type="ECO:0000256" key="4">
    <source>
        <dbReference type="ARBA" id="ARBA00023163"/>
    </source>
</evidence>
<dbReference type="PRINTS" id="PR00036">
    <property type="entry name" value="HTHLACI"/>
</dbReference>
<keyword evidence="3" id="KW-0238">DNA-binding</keyword>
<dbReference type="InterPro" id="IPR000843">
    <property type="entry name" value="HTH_LacI"/>
</dbReference>
<dbReference type="SMART" id="SM00354">
    <property type="entry name" value="HTH_LACI"/>
    <property type="match status" value="1"/>
</dbReference>
<keyword evidence="1" id="KW-0678">Repressor</keyword>
<dbReference type="Proteomes" id="UP000184241">
    <property type="component" value="Unassembled WGS sequence"/>
</dbReference>
<organism evidence="6 7">
    <name type="scientific">Clostridium intestinale DSM 6191</name>
    <dbReference type="NCBI Taxonomy" id="1121320"/>
    <lineage>
        <taxon>Bacteria</taxon>
        <taxon>Bacillati</taxon>
        <taxon>Bacillota</taxon>
        <taxon>Clostridia</taxon>
        <taxon>Eubacteriales</taxon>
        <taxon>Clostridiaceae</taxon>
        <taxon>Clostridium</taxon>
    </lineage>
</organism>
<dbReference type="GO" id="GO:0000976">
    <property type="term" value="F:transcription cis-regulatory region binding"/>
    <property type="evidence" value="ECO:0007669"/>
    <property type="project" value="TreeGrafter"/>
</dbReference>
<dbReference type="PANTHER" id="PTHR30146">
    <property type="entry name" value="LACI-RELATED TRANSCRIPTIONAL REPRESSOR"/>
    <property type="match status" value="1"/>
</dbReference>
<evidence type="ECO:0000313" key="6">
    <source>
        <dbReference type="EMBL" id="SHI15959.1"/>
    </source>
</evidence>
<evidence type="ECO:0000256" key="3">
    <source>
        <dbReference type="ARBA" id="ARBA00023125"/>
    </source>
</evidence>
<keyword evidence="4" id="KW-0804">Transcription</keyword>
<dbReference type="PROSITE" id="PS50932">
    <property type="entry name" value="HTH_LACI_2"/>
    <property type="match status" value="1"/>
</dbReference>
<dbReference type="Gene3D" id="3.40.50.2300">
    <property type="match status" value="2"/>
</dbReference>
<feature type="domain" description="HTH lacI-type" evidence="5">
    <location>
        <begin position="2"/>
        <end position="56"/>
    </location>
</feature>
<dbReference type="GO" id="GO:0003700">
    <property type="term" value="F:DNA-binding transcription factor activity"/>
    <property type="evidence" value="ECO:0007669"/>
    <property type="project" value="TreeGrafter"/>
</dbReference>
<dbReference type="SUPFAM" id="SSF53822">
    <property type="entry name" value="Periplasmic binding protein-like I"/>
    <property type="match status" value="1"/>
</dbReference>